<dbReference type="AlphaFoldDB" id="A0A9I9EHB1"/>
<dbReference type="Gramene" id="MELO3C033793.2.1">
    <property type="protein sequence ID" value="MELO3C033793.2.1"/>
    <property type="gene ID" value="MELO3C033793.2"/>
</dbReference>
<name>A0A9I9EHB1_CUCME</name>
<accession>A0A9I9EHB1</accession>
<protein>
    <submittedName>
        <fullName evidence="1">Uncharacterized protein</fullName>
    </submittedName>
</protein>
<proteinExistence type="predicted"/>
<organism evidence="1">
    <name type="scientific">Cucumis melo</name>
    <name type="common">Muskmelon</name>
    <dbReference type="NCBI Taxonomy" id="3656"/>
    <lineage>
        <taxon>Eukaryota</taxon>
        <taxon>Viridiplantae</taxon>
        <taxon>Streptophyta</taxon>
        <taxon>Embryophyta</taxon>
        <taxon>Tracheophyta</taxon>
        <taxon>Spermatophyta</taxon>
        <taxon>Magnoliopsida</taxon>
        <taxon>eudicotyledons</taxon>
        <taxon>Gunneridae</taxon>
        <taxon>Pentapetalae</taxon>
        <taxon>rosids</taxon>
        <taxon>fabids</taxon>
        <taxon>Cucurbitales</taxon>
        <taxon>Cucurbitaceae</taxon>
        <taxon>Benincaseae</taxon>
        <taxon>Cucumis</taxon>
    </lineage>
</organism>
<sequence length="56" mass="5899">LGVWQLGLTTNRSLTENKGDGGGFDGRREIVAGDLVGRREGGATATCDFQEEDESG</sequence>
<dbReference type="EnsemblPlants" id="MELO3C033793.2.1">
    <property type="protein sequence ID" value="MELO3C033793.2.1"/>
    <property type="gene ID" value="MELO3C033793.2"/>
</dbReference>
<evidence type="ECO:0000313" key="1">
    <source>
        <dbReference type="EnsemblPlants" id="MELO3C033793.2.1"/>
    </source>
</evidence>
<reference evidence="1" key="1">
    <citation type="submission" date="2023-03" db="UniProtKB">
        <authorList>
            <consortium name="EnsemblPlants"/>
        </authorList>
    </citation>
    <scope>IDENTIFICATION</scope>
</reference>